<organism evidence="1 2">
    <name type="scientific">Ajellomyces capsulatus</name>
    <name type="common">Darling's disease fungus</name>
    <name type="synonym">Histoplasma capsulatum</name>
    <dbReference type="NCBI Taxonomy" id="5037"/>
    <lineage>
        <taxon>Eukaryota</taxon>
        <taxon>Fungi</taxon>
        <taxon>Dikarya</taxon>
        <taxon>Ascomycota</taxon>
        <taxon>Pezizomycotina</taxon>
        <taxon>Eurotiomycetes</taxon>
        <taxon>Eurotiomycetidae</taxon>
        <taxon>Onygenales</taxon>
        <taxon>Ajellomycetaceae</taxon>
        <taxon>Histoplasma</taxon>
    </lineage>
</organism>
<dbReference type="EMBL" id="CP069109">
    <property type="protein sequence ID" value="QSS58890.1"/>
    <property type="molecule type" value="Genomic_DNA"/>
</dbReference>
<dbReference type="AlphaFoldDB" id="A0A8A1M0D9"/>
<protein>
    <submittedName>
        <fullName evidence="1">DUF1212 domain-containing protein</fullName>
    </submittedName>
</protein>
<name>A0A8A1M0D9_AJECA</name>
<reference evidence="1" key="1">
    <citation type="submission" date="2021-01" db="EMBL/GenBank/DDBJ databases">
        <title>Chromosome-level genome assembly of a human fungal pathogen reveals clustering of transcriptionally co-regulated genes.</title>
        <authorList>
            <person name="Voorhies M."/>
            <person name="Cohen S."/>
            <person name="Shea T.P."/>
            <person name="Petrus S."/>
            <person name="Munoz J.F."/>
            <person name="Poplawski S."/>
            <person name="Goldman W.E."/>
            <person name="Michael T."/>
            <person name="Cuomo C.A."/>
            <person name="Sil A."/>
            <person name="Beyhan S."/>
        </authorList>
    </citation>
    <scope>NUCLEOTIDE SEQUENCE</scope>
    <source>
        <strain evidence="1">WU24</strain>
    </source>
</reference>
<accession>A0A8A1M0D9</accession>
<gene>
    <name evidence="1" type="primary">PRM10</name>
    <name evidence="1" type="ORF">I7I51_08320</name>
</gene>
<evidence type="ECO:0000313" key="1">
    <source>
        <dbReference type="EMBL" id="QSS58890.1"/>
    </source>
</evidence>
<dbReference type="Proteomes" id="UP000663671">
    <property type="component" value="Chromosome 2"/>
</dbReference>
<dbReference type="VEuPathDB" id="FungiDB:I7I51_08320"/>
<sequence length="61" mass="6853">MIRSAILISSDHQAGQLRWAATNTYLARPTLSARMGMRGKKKKKVMKRDGLCTVPTKEHRG</sequence>
<evidence type="ECO:0000313" key="2">
    <source>
        <dbReference type="Proteomes" id="UP000663671"/>
    </source>
</evidence>
<proteinExistence type="predicted"/>